<organism evidence="1 2">
    <name type="scientific">Tagetes erecta</name>
    <name type="common">African marigold</name>
    <dbReference type="NCBI Taxonomy" id="13708"/>
    <lineage>
        <taxon>Eukaryota</taxon>
        <taxon>Viridiplantae</taxon>
        <taxon>Streptophyta</taxon>
        <taxon>Embryophyta</taxon>
        <taxon>Tracheophyta</taxon>
        <taxon>Spermatophyta</taxon>
        <taxon>Magnoliopsida</taxon>
        <taxon>eudicotyledons</taxon>
        <taxon>Gunneridae</taxon>
        <taxon>Pentapetalae</taxon>
        <taxon>asterids</taxon>
        <taxon>campanulids</taxon>
        <taxon>Asterales</taxon>
        <taxon>Asteraceae</taxon>
        <taxon>Asteroideae</taxon>
        <taxon>Heliantheae alliance</taxon>
        <taxon>Tageteae</taxon>
        <taxon>Tagetes</taxon>
    </lineage>
</organism>
<accession>A0AAD8LHD9</accession>
<protein>
    <submittedName>
        <fullName evidence="1">Uncharacterized protein</fullName>
    </submittedName>
</protein>
<evidence type="ECO:0000313" key="2">
    <source>
        <dbReference type="Proteomes" id="UP001229421"/>
    </source>
</evidence>
<reference evidence="1" key="1">
    <citation type="journal article" date="2023" name="bioRxiv">
        <title>Improved chromosome-level genome assembly for marigold (Tagetes erecta).</title>
        <authorList>
            <person name="Jiang F."/>
            <person name="Yuan L."/>
            <person name="Wang S."/>
            <person name="Wang H."/>
            <person name="Xu D."/>
            <person name="Wang A."/>
            <person name="Fan W."/>
        </authorList>
    </citation>
    <scope>NUCLEOTIDE SEQUENCE</scope>
    <source>
        <strain evidence="1">WSJ</strain>
        <tissue evidence="1">Leaf</tissue>
    </source>
</reference>
<dbReference type="EMBL" id="JAUHHV010000001">
    <property type="protein sequence ID" value="KAK1441358.1"/>
    <property type="molecule type" value="Genomic_DNA"/>
</dbReference>
<evidence type="ECO:0000313" key="1">
    <source>
        <dbReference type="EMBL" id="KAK1441358.1"/>
    </source>
</evidence>
<name>A0AAD8LHD9_TARER</name>
<comment type="caution">
    <text evidence="1">The sequence shown here is derived from an EMBL/GenBank/DDBJ whole genome shotgun (WGS) entry which is preliminary data.</text>
</comment>
<gene>
    <name evidence="1" type="ORF">QVD17_07208</name>
</gene>
<dbReference type="Proteomes" id="UP001229421">
    <property type="component" value="Unassembled WGS sequence"/>
</dbReference>
<dbReference type="AlphaFoldDB" id="A0AAD8LHD9"/>
<sequence length="97" mass="10570">MLASQPSSISIVKSPSLSAASILIVLMKRIELSQLRCVVVLDSSLDCTFASLGFAFGSNSGVFAVQIRCTSGHHHTIMQILIWFLLLNGLQEVYPVY</sequence>
<proteinExistence type="predicted"/>
<keyword evidence="2" id="KW-1185">Reference proteome</keyword>